<accession>A0A2I1NC18</accession>
<dbReference type="SUPFAM" id="SSF48695">
    <property type="entry name" value="Multiheme cytochromes"/>
    <property type="match status" value="1"/>
</dbReference>
<evidence type="ECO:0000256" key="2">
    <source>
        <dbReference type="SAM" id="SignalP"/>
    </source>
</evidence>
<protein>
    <recommendedName>
        <fullName evidence="3">Cytochrome c-552/4 domain-containing protein</fullName>
    </recommendedName>
</protein>
<feature type="domain" description="Cytochrome c-552/4" evidence="3">
    <location>
        <begin position="30"/>
        <end position="92"/>
    </location>
</feature>
<name>A0A2I1NC18_9BACT</name>
<dbReference type="Pfam" id="PF13435">
    <property type="entry name" value="Cytochrome_C554"/>
    <property type="match status" value="1"/>
</dbReference>
<feature type="chain" id="PRO_5014132250" description="Cytochrome c-552/4 domain-containing protein" evidence="2">
    <location>
        <begin position="19"/>
        <end position="403"/>
    </location>
</feature>
<dbReference type="EMBL" id="PKHU01000001">
    <property type="protein sequence ID" value="PKZ29918.1"/>
    <property type="molecule type" value="Genomic_DNA"/>
</dbReference>
<proteinExistence type="predicted"/>
<dbReference type="AlphaFoldDB" id="A0A2I1NC18"/>
<dbReference type="InterPro" id="IPR023155">
    <property type="entry name" value="Cyt_c-552/4"/>
</dbReference>
<evidence type="ECO:0000313" key="5">
    <source>
        <dbReference type="Proteomes" id="UP000234639"/>
    </source>
</evidence>
<evidence type="ECO:0000256" key="1">
    <source>
        <dbReference type="ARBA" id="ARBA00022729"/>
    </source>
</evidence>
<dbReference type="RefSeq" id="WP_101636414.1">
    <property type="nucleotide sequence ID" value="NZ_PKHU01000001.1"/>
</dbReference>
<dbReference type="PANTHER" id="PTHR35038:SF8">
    <property type="entry name" value="C-TYPE POLYHEME CYTOCHROME OMCC"/>
    <property type="match status" value="1"/>
</dbReference>
<sequence length="403" mass="46132">MRLIFLFFIMVFSLQAQNAQIVEKFTDPKACSQCHNSQYNMWKTSVHALSHEKNNELFAKSAKLVSIDSFQTYEQTLVGCSNCHNPRLDVKDVSSNYVLAKTFELNTKETEYVDSSLKVKHIQNGISCYICHNVDSIKPREDDSQIGYQNFNWVNGDIIVGPFDDNHQRGKEFHLSYKRDFFKDNNDLCLSCHQGKGGKSKYSIYNTGNELASAGSTELCADCHMGKEGREIISPNIEPDNAVFRKTRPHLFSSVRNNPTILSNALDVNINQIDDKTAKVSVINKIAHNMPSGFSGRSLELNLIFYDKNSKILDDQKLSFEKRYRSKTGFITLSYSAEVMDSDTTLKPNESREFEVVFPKGTKTIKAKLDYYLIQPELQKRLLVQDQSFTKPYPIFERELQIK</sequence>
<gene>
    <name evidence="4" type="ORF">CYJ41_00305</name>
</gene>
<dbReference type="InterPro" id="IPR051829">
    <property type="entry name" value="Multiheme_Cytochr_ET"/>
</dbReference>
<dbReference type="InterPro" id="IPR036280">
    <property type="entry name" value="Multihaem_cyt_sf"/>
</dbReference>
<organism evidence="4 5">
    <name type="scientific">Campylobacter ureolyticus</name>
    <dbReference type="NCBI Taxonomy" id="827"/>
    <lineage>
        <taxon>Bacteria</taxon>
        <taxon>Pseudomonadati</taxon>
        <taxon>Campylobacterota</taxon>
        <taxon>Epsilonproteobacteria</taxon>
        <taxon>Campylobacterales</taxon>
        <taxon>Campylobacteraceae</taxon>
        <taxon>Campylobacter</taxon>
    </lineage>
</organism>
<reference evidence="4 5" key="1">
    <citation type="submission" date="2017-12" db="EMBL/GenBank/DDBJ databases">
        <title>Phylogenetic diversity of female urinary microbiome.</title>
        <authorList>
            <person name="Thomas-White K."/>
            <person name="Wolfe A.J."/>
        </authorList>
    </citation>
    <scope>NUCLEOTIDE SEQUENCE [LARGE SCALE GENOMIC DNA]</scope>
    <source>
        <strain evidence="4 5">UMB0112</strain>
    </source>
</reference>
<dbReference type="Proteomes" id="UP000234639">
    <property type="component" value="Unassembled WGS sequence"/>
</dbReference>
<feature type="signal peptide" evidence="2">
    <location>
        <begin position="1"/>
        <end position="18"/>
    </location>
</feature>
<evidence type="ECO:0000313" key="4">
    <source>
        <dbReference type="EMBL" id="PKZ29918.1"/>
    </source>
</evidence>
<keyword evidence="1 2" id="KW-0732">Signal</keyword>
<evidence type="ECO:0000259" key="3">
    <source>
        <dbReference type="Pfam" id="PF13435"/>
    </source>
</evidence>
<dbReference type="Gene3D" id="1.10.1130.10">
    <property type="entry name" value="Flavocytochrome C3, Chain A"/>
    <property type="match status" value="1"/>
</dbReference>
<comment type="caution">
    <text evidence="4">The sequence shown here is derived from an EMBL/GenBank/DDBJ whole genome shotgun (WGS) entry which is preliminary data.</text>
</comment>
<dbReference type="PANTHER" id="PTHR35038">
    <property type="entry name" value="DISSIMILATORY SULFITE REDUCTASE SIRA"/>
    <property type="match status" value="1"/>
</dbReference>